<dbReference type="EMBL" id="JACAZH010000003">
    <property type="protein sequence ID" value="KAF7372727.1"/>
    <property type="molecule type" value="Genomic_DNA"/>
</dbReference>
<keyword evidence="1" id="KW-0732">Signal</keyword>
<feature type="signal peptide" evidence="1">
    <location>
        <begin position="1"/>
        <end position="22"/>
    </location>
</feature>
<dbReference type="OrthoDB" id="3210262at2759"/>
<organism evidence="2 3">
    <name type="scientific">Mycena sanguinolenta</name>
    <dbReference type="NCBI Taxonomy" id="230812"/>
    <lineage>
        <taxon>Eukaryota</taxon>
        <taxon>Fungi</taxon>
        <taxon>Dikarya</taxon>
        <taxon>Basidiomycota</taxon>
        <taxon>Agaricomycotina</taxon>
        <taxon>Agaricomycetes</taxon>
        <taxon>Agaricomycetidae</taxon>
        <taxon>Agaricales</taxon>
        <taxon>Marasmiineae</taxon>
        <taxon>Mycenaceae</taxon>
        <taxon>Mycena</taxon>
    </lineage>
</organism>
<sequence length="222" mass="22823">MKLSIAATLTALASLAVPTTLAQCTPAQIAIVPTALAGMTATQIVAAIDLISNMSQNSNNILSPLSTSTDAATVSSQSQTLVNNFNAIINEFQVATTALEATEPIDGEPGADIVAALDNLVAVKQAFFATVIGKHSIFAQFQVTAPIAAVLRSLEAGIDSFAFTLINVVPEQAFRGTERLLGSISSDQSALDTAVGNAVTVYSEVCVPSPLYPIVLPVCSSA</sequence>
<keyword evidence="3" id="KW-1185">Reference proteome</keyword>
<dbReference type="Proteomes" id="UP000623467">
    <property type="component" value="Unassembled WGS sequence"/>
</dbReference>
<comment type="caution">
    <text evidence="2">The sequence shown here is derived from an EMBL/GenBank/DDBJ whole genome shotgun (WGS) entry which is preliminary data.</text>
</comment>
<protein>
    <submittedName>
        <fullName evidence="2">Uncharacterized protein</fullName>
    </submittedName>
</protein>
<evidence type="ECO:0000256" key="1">
    <source>
        <dbReference type="SAM" id="SignalP"/>
    </source>
</evidence>
<name>A0A8H6Z8H6_9AGAR</name>
<feature type="chain" id="PRO_5034214995" evidence="1">
    <location>
        <begin position="23"/>
        <end position="222"/>
    </location>
</feature>
<accession>A0A8H6Z8H6</accession>
<gene>
    <name evidence="2" type="ORF">MSAN_00478000</name>
</gene>
<evidence type="ECO:0000313" key="3">
    <source>
        <dbReference type="Proteomes" id="UP000623467"/>
    </source>
</evidence>
<dbReference type="AlphaFoldDB" id="A0A8H6Z8H6"/>
<evidence type="ECO:0000313" key="2">
    <source>
        <dbReference type="EMBL" id="KAF7372727.1"/>
    </source>
</evidence>
<reference evidence="2" key="1">
    <citation type="submission" date="2020-05" db="EMBL/GenBank/DDBJ databases">
        <title>Mycena genomes resolve the evolution of fungal bioluminescence.</title>
        <authorList>
            <person name="Tsai I.J."/>
        </authorList>
    </citation>
    <scope>NUCLEOTIDE SEQUENCE</scope>
    <source>
        <strain evidence="2">160909Yilan</strain>
    </source>
</reference>
<proteinExistence type="predicted"/>